<dbReference type="NCBIfam" id="TIGR00500">
    <property type="entry name" value="met_pdase_I"/>
    <property type="match status" value="1"/>
</dbReference>
<feature type="binding site" evidence="6">
    <location>
        <position position="236"/>
    </location>
    <ligand>
        <name>a divalent metal cation</name>
        <dbReference type="ChEBI" id="CHEBI:60240"/>
        <label>2</label>
        <note>catalytic</note>
    </ligand>
</feature>
<dbReference type="InterPro" id="IPR036005">
    <property type="entry name" value="Creatinase/aminopeptidase-like"/>
</dbReference>
<dbReference type="GO" id="GO:0005829">
    <property type="term" value="C:cytosol"/>
    <property type="evidence" value="ECO:0007669"/>
    <property type="project" value="TreeGrafter"/>
</dbReference>
<evidence type="ECO:0000256" key="1">
    <source>
        <dbReference type="ARBA" id="ARBA00002521"/>
    </source>
</evidence>
<dbReference type="RefSeq" id="WP_150337602.1">
    <property type="nucleotide sequence ID" value="NZ_JAERIX010000008.1"/>
</dbReference>
<feature type="binding site" evidence="6">
    <location>
        <position position="106"/>
    </location>
    <ligand>
        <name>a divalent metal cation</name>
        <dbReference type="ChEBI" id="CHEBI:60240"/>
        <label>1</label>
    </ligand>
</feature>
<feature type="binding site" evidence="6">
    <location>
        <position position="169"/>
    </location>
    <ligand>
        <name>a divalent metal cation</name>
        <dbReference type="ChEBI" id="CHEBI:60240"/>
        <label>2</label>
        <note>catalytic</note>
    </ligand>
</feature>
<evidence type="ECO:0000313" key="10">
    <source>
        <dbReference type="Proteomes" id="UP000323707"/>
    </source>
</evidence>
<comment type="caution">
    <text evidence="9">The sequence shown here is derived from an EMBL/GenBank/DDBJ whole genome shotgun (WGS) entry which is preliminary data.</text>
</comment>
<evidence type="ECO:0000259" key="8">
    <source>
        <dbReference type="Pfam" id="PF00557"/>
    </source>
</evidence>
<feature type="binding site" evidence="6">
    <location>
        <position position="106"/>
    </location>
    <ligand>
        <name>a divalent metal cation</name>
        <dbReference type="ChEBI" id="CHEBI:60240"/>
        <label>2</label>
        <note>catalytic</note>
    </ligand>
</feature>
<dbReference type="PROSITE" id="PS00680">
    <property type="entry name" value="MAP_1"/>
    <property type="match status" value="1"/>
</dbReference>
<evidence type="ECO:0000256" key="5">
    <source>
        <dbReference type="ARBA" id="ARBA00022801"/>
    </source>
</evidence>
<protein>
    <recommendedName>
        <fullName evidence="6 7">Methionine aminopeptidase</fullName>
        <shortName evidence="6">MAP</shortName>
        <shortName evidence="6">MetAP</shortName>
        <ecNumber evidence="6 7">3.4.11.18</ecNumber>
    </recommendedName>
    <alternativeName>
        <fullName evidence="6">Peptidase M</fullName>
    </alternativeName>
</protein>
<feature type="binding site" evidence="6">
    <location>
        <position position="205"/>
    </location>
    <ligand>
        <name>a divalent metal cation</name>
        <dbReference type="ChEBI" id="CHEBI:60240"/>
        <label>2</label>
        <note>catalytic</note>
    </ligand>
</feature>
<name>A0A5M9QK53_9HELI</name>
<gene>
    <name evidence="6 9" type="primary">map</name>
    <name evidence="9" type="ORF">F4V45_06685</name>
</gene>
<dbReference type="PRINTS" id="PR00599">
    <property type="entry name" value="MAPEPTIDASE"/>
</dbReference>
<accession>A0A5M9QK53</accession>
<evidence type="ECO:0000256" key="7">
    <source>
        <dbReference type="RuleBase" id="RU003653"/>
    </source>
</evidence>
<organism evidence="9 10">
    <name type="scientific">Helicobacter canis</name>
    <dbReference type="NCBI Taxonomy" id="29419"/>
    <lineage>
        <taxon>Bacteria</taxon>
        <taxon>Pseudomonadati</taxon>
        <taxon>Campylobacterota</taxon>
        <taxon>Epsilonproteobacteria</taxon>
        <taxon>Campylobacterales</taxon>
        <taxon>Helicobacteraceae</taxon>
        <taxon>Helicobacter</taxon>
    </lineage>
</organism>
<dbReference type="InterPro" id="IPR000994">
    <property type="entry name" value="Pept_M24"/>
</dbReference>
<dbReference type="EC" id="3.4.11.18" evidence="6 7"/>
<keyword evidence="4 6" id="KW-0479">Metal-binding</keyword>
<dbReference type="Gene3D" id="3.90.230.10">
    <property type="entry name" value="Creatinase/methionine aminopeptidase superfamily"/>
    <property type="match status" value="1"/>
</dbReference>
<keyword evidence="3 6" id="KW-0645">Protease</keyword>
<comment type="function">
    <text evidence="1 6">Removes the N-terminal methionine from nascent proteins. The N-terminal methionine is often cleaved when the second residue in the primary sequence is small and uncharged (Met-Ala-, Cys, Gly, Pro, Ser, Thr, or Val). Requires deformylation of the N(alpha)-formylated initiator methionine before it can be hydrolyzed.</text>
</comment>
<comment type="subunit">
    <text evidence="6">Monomer.</text>
</comment>
<dbReference type="GO" id="GO:0046872">
    <property type="term" value="F:metal ion binding"/>
    <property type="evidence" value="ECO:0007669"/>
    <property type="project" value="UniProtKB-UniRule"/>
</dbReference>
<comment type="similarity">
    <text evidence="6">Belongs to the peptidase M24A family. Methionine aminopeptidase type 1 subfamily.</text>
</comment>
<feature type="domain" description="Peptidase M24" evidence="8">
    <location>
        <begin position="14"/>
        <end position="240"/>
    </location>
</feature>
<dbReference type="GO" id="GO:0070006">
    <property type="term" value="F:metalloaminopeptidase activity"/>
    <property type="evidence" value="ECO:0007669"/>
    <property type="project" value="UniProtKB-UniRule"/>
</dbReference>
<dbReference type="EMBL" id="VXKE01000019">
    <property type="protein sequence ID" value="KAA8708601.1"/>
    <property type="molecule type" value="Genomic_DNA"/>
</dbReference>
<feature type="binding site" evidence="6">
    <location>
        <position position="78"/>
    </location>
    <ligand>
        <name>substrate</name>
    </ligand>
</feature>
<feature type="binding site" evidence="6">
    <location>
        <position position="236"/>
    </location>
    <ligand>
        <name>a divalent metal cation</name>
        <dbReference type="ChEBI" id="CHEBI:60240"/>
        <label>1</label>
    </ligand>
</feature>
<dbReference type="PANTHER" id="PTHR43330">
    <property type="entry name" value="METHIONINE AMINOPEPTIDASE"/>
    <property type="match status" value="1"/>
</dbReference>
<comment type="catalytic activity">
    <reaction evidence="6 7">
        <text>Release of N-terminal amino acids, preferentially methionine, from peptides and arylamides.</text>
        <dbReference type="EC" id="3.4.11.18"/>
    </reaction>
</comment>
<comment type="cofactor">
    <cofactor evidence="6">
        <name>Co(2+)</name>
        <dbReference type="ChEBI" id="CHEBI:48828"/>
    </cofactor>
    <cofactor evidence="6">
        <name>Zn(2+)</name>
        <dbReference type="ChEBI" id="CHEBI:29105"/>
    </cofactor>
    <cofactor evidence="6">
        <name>Mn(2+)</name>
        <dbReference type="ChEBI" id="CHEBI:29035"/>
    </cofactor>
    <cofactor evidence="6">
        <name>Fe(2+)</name>
        <dbReference type="ChEBI" id="CHEBI:29033"/>
    </cofactor>
    <text evidence="6">Binds 2 divalent metal cations per subunit. Has a high-affinity and a low affinity metal-binding site. The true nature of the physiological cofactor is under debate. The enzyme is active with cobalt, zinc, manganese or divalent iron ions. Most likely, methionine aminopeptidases function as mononuclear Fe(2+)-metalloproteases under physiological conditions, and the catalytically relevant metal-binding site has been assigned to the histidine-containing high-affinity site.</text>
</comment>
<keyword evidence="5 6" id="KW-0378">Hydrolase</keyword>
<feature type="binding site" evidence="6">
    <location>
        <position position="95"/>
    </location>
    <ligand>
        <name>a divalent metal cation</name>
        <dbReference type="ChEBI" id="CHEBI:60240"/>
        <label>1</label>
    </ligand>
</feature>
<evidence type="ECO:0000256" key="3">
    <source>
        <dbReference type="ARBA" id="ARBA00022670"/>
    </source>
</evidence>
<dbReference type="AlphaFoldDB" id="A0A5M9QK53"/>
<sequence>MAIAIRSKRDLAGLEKSSTIVAKTLALVVENALPGISLYELDRIAEDYIVSQCARPAFKGLYGFPNATCLSLNSVIIHGIPSDYRLQDGDILGVDLGVECGGWFGDGAVTIGIGKISLKDEQLIACAKDVLYEAIDFCCSGMHFKELSLFLEQAITQRGFIPLQGFCGHGIGRKPHEEPEIPNYLESPNPRQGPKIKDGMVFCIEPMVCQSDGVPVILEDKWSVVAKDMQNGSHYEHTIAMIDGRARILTHS</sequence>
<dbReference type="PANTHER" id="PTHR43330:SF27">
    <property type="entry name" value="METHIONINE AMINOPEPTIDASE"/>
    <property type="match status" value="1"/>
</dbReference>
<dbReference type="InterPro" id="IPR001714">
    <property type="entry name" value="Pept_M24_MAP"/>
</dbReference>
<dbReference type="GO" id="GO:0006508">
    <property type="term" value="P:proteolysis"/>
    <property type="evidence" value="ECO:0007669"/>
    <property type="project" value="UniProtKB-KW"/>
</dbReference>
<dbReference type="GO" id="GO:0004239">
    <property type="term" value="F:initiator methionyl aminopeptidase activity"/>
    <property type="evidence" value="ECO:0007669"/>
    <property type="project" value="UniProtKB-UniRule"/>
</dbReference>
<proteinExistence type="inferred from homology"/>
<evidence type="ECO:0000256" key="2">
    <source>
        <dbReference type="ARBA" id="ARBA00022438"/>
    </source>
</evidence>
<evidence type="ECO:0000313" key="9">
    <source>
        <dbReference type="EMBL" id="KAA8708601.1"/>
    </source>
</evidence>
<dbReference type="InterPro" id="IPR002467">
    <property type="entry name" value="Pept_M24A_MAP1"/>
</dbReference>
<dbReference type="Pfam" id="PF00557">
    <property type="entry name" value="Peptidase_M24"/>
    <property type="match status" value="1"/>
</dbReference>
<evidence type="ECO:0000256" key="4">
    <source>
        <dbReference type="ARBA" id="ARBA00022723"/>
    </source>
</evidence>
<keyword evidence="2 6" id="KW-0031">Aminopeptidase</keyword>
<reference evidence="9 10" key="1">
    <citation type="submission" date="2019-09" db="EMBL/GenBank/DDBJ databases">
        <title>Draft genome sequence of various Type strains from the CCUG.</title>
        <authorList>
            <person name="Pineiro-Iglesias B."/>
            <person name="Tunovic T."/>
            <person name="Unosson C."/>
            <person name="Inganas E."/>
            <person name="Ohlen M."/>
            <person name="Cardew S."/>
            <person name="Jensie-Markopoulos S."/>
            <person name="Salva-Serra F."/>
            <person name="Jaen-Luchoro D."/>
            <person name="Karlsson R."/>
            <person name="Svensson-Stadler L."/>
            <person name="Chun J."/>
            <person name="Moore E."/>
        </authorList>
    </citation>
    <scope>NUCLEOTIDE SEQUENCE [LARGE SCALE GENOMIC DNA]</scope>
    <source>
        <strain evidence="9 10">CCUG 32756T</strain>
    </source>
</reference>
<dbReference type="SUPFAM" id="SSF55920">
    <property type="entry name" value="Creatinase/aminopeptidase"/>
    <property type="match status" value="1"/>
</dbReference>
<feature type="binding site" evidence="6">
    <location>
        <position position="176"/>
    </location>
    <ligand>
        <name>substrate</name>
    </ligand>
</feature>
<evidence type="ECO:0000256" key="6">
    <source>
        <dbReference type="HAMAP-Rule" id="MF_01974"/>
    </source>
</evidence>
<dbReference type="HAMAP" id="MF_01974">
    <property type="entry name" value="MetAP_1"/>
    <property type="match status" value="1"/>
</dbReference>
<dbReference type="Proteomes" id="UP000323707">
    <property type="component" value="Unassembled WGS sequence"/>
</dbReference>
<dbReference type="CDD" id="cd01086">
    <property type="entry name" value="MetAP1"/>
    <property type="match status" value="1"/>
</dbReference>